<evidence type="ECO:0000313" key="1">
    <source>
        <dbReference type="EMBL" id="JAH25228.1"/>
    </source>
</evidence>
<organism evidence="1">
    <name type="scientific">Anguilla anguilla</name>
    <name type="common">European freshwater eel</name>
    <name type="synonym">Muraena anguilla</name>
    <dbReference type="NCBI Taxonomy" id="7936"/>
    <lineage>
        <taxon>Eukaryota</taxon>
        <taxon>Metazoa</taxon>
        <taxon>Chordata</taxon>
        <taxon>Craniata</taxon>
        <taxon>Vertebrata</taxon>
        <taxon>Euteleostomi</taxon>
        <taxon>Actinopterygii</taxon>
        <taxon>Neopterygii</taxon>
        <taxon>Teleostei</taxon>
        <taxon>Anguilliformes</taxon>
        <taxon>Anguillidae</taxon>
        <taxon>Anguilla</taxon>
    </lineage>
</organism>
<reference evidence="1" key="2">
    <citation type="journal article" date="2015" name="Fish Shellfish Immunol.">
        <title>Early steps in the European eel (Anguilla anguilla)-Vibrio vulnificus interaction in the gills: Role of the RtxA13 toxin.</title>
        <authorList>
            <person name="Callol A."/>
            <person name="Pajuelo D."/>
            <person name="Ebbesson L."/>
            <person name="Teles M."/>
            <person name="MacKenzie S."/>
            <person name="Amaro C."/>
        </authorList>
    </citation>
    <scope>NUCLEOTIDE SEQUENCE</scope>
</reference>
<name>A0A0E9RA89_ANGAN</name>
<reference evidence="1" key="1">
    <citation type="submission" date="2014-11" db="EMBL/GenBank/DDBJ databases">
        <authorList>
            <person name="Amaro Gonzalez C."/>
        </authorList>
    </citation>
    <scope>NUCLEOTIDE SEQUENCE</scope>
</reference>
<sequence length="10" mass="1293">MEQISPNYRR</sequence>
<accession>A0A0E9RA89</accession>
<dbReference type="EMBL" id="GBXM01083349">
    <property type="protein sequence ID" value="JAH25228.1"/>
    <property type="molecule type" value="Transcribed_RNA"/>
</dbReference>
<protein>
    <submittedName>
        <fullName evidence="1">Uncharacterized protein</fullName>
    </submittedName>
</protein>
<proteinExistence type="predicted"/>